<dbReference type="PANTHER" id="PTHR39191">
    <property type="entry name" value="GALACTOSE-1-PHOSPHATE URIDYLYLTRANSFERASE"/>
    <property type="match status" value="1"/>
</dbReference>
<evidence type="ECO:0000256" key="4">
    <source>
        <dbReference type="ARBA" id="ARBA00022490"/>
    </source>
</evidence>
<gene>
    <name evidence="9" type="primary">galT</name>
    <name evidence="12" type="ORF">B5F75_04850</name>
</gene>
<comment type="caution">
    <text evidence="12">The sequence shown here is derived from an EMBL/GenBank/DDBJ whole genome shotgun (WGS) entry which is preliminary data.</text>
</comment>
<dbReference type="RefSeq" id="WP_087288531.1">
    <property type="nucleotide sequence ID" value="NZ_NFJD01000003.1"/>
</dbReference>
<dbReference type="PROSITE" id="PS01163">
    <property type="entry name" value="GAL_P_UDP_TRANSF_II"/>
    <property type="match status" value="1"/>
</dbReference>
<evidence type="ECO:0000256" key="8">
    <source>
        <dbReference type="ARBA" id="ARBA00023277"/>
    </source>
</evidence>
<keyword evidence="4 9" id="KW-0963">Cytoplasm</keyword>
<comment type="subcellular location">
    <subcellularLocation>
        <location evidence="2 9">Cytoplasm</location>
    </subcellularLocation>
</comment>
<dbReference type="Pfam" id="PF01087">
    <property type="entry name" value="GalP_UDP_transf"/>
    <property type="match status" value="1"/>
</dbReference>
<evidence type="ECO:0000313" key="13">
    <source>
        <dbReference type="Proteomes" id="UP000196368"/>
    </source>
</evidence>
<dbReference type="GO" id="GO:0008108">
    <property type="term" value="F:UDP-glucose:hexose-1-phosphate uridylyltransferase activity"/>
    <property type="evidence" value="ECO:0007669"/>
    <property type="project" value="UniProtKB-UniRule"/>
</dbReference>
<keyword evidence="5 9" id="KW-0808">Transferase</keyword>
<dbReference type="GO" id="GO:0006012">
    <property type="term" value="P:galactose metabolic process"/>
    <property type="evidence" value="ECO:0007669"/>
    <property type="project" value="UniProtKB-UniRule"/>
</dbReference>
<dbReference type="PIRSF" id="PIRSF006005">
    <property type="entry name" value="GalT_BS"/>
    <property type="match status" value="1"/>
</dbReference>
<evidence type="ECO:0000259" key="11">
    <source>
        <dbReference type="Pfam" id="PF02744"/>
    </source>
</evidence>
<dbReference type="InterPro" id="IPR000766">
    <property type="entry name" value="GalP_uridyl_Trfase_II"/>
</dbReference>
<reference evidence="13" key="1">
    <citation type="submission" date="2017-04" db="EMBL/GenBank/DDBJ databases">
        <title>Function of individual gut microbiota members based on whole genome sequencing of pure cultures obtained from chicken caecum.</title>
        <authorList>
            <person name="Medvecky M."/>
            <person name="Cejkova D."/>
            <person name="Polansky O."/>
            <person name="Karasova D."/>
            <person name="Kubasova T."/>
            <person name="Cizek A."/>
            <person name="Rychlik I."/>
        </authorList>
    </citation>
    <scope>NUCLEOTIDE SEQUENCE [LARGE SCALE GENOMIC DNA]</scope>
    <source>
        <strain evidence="13">An273</strain>
    </source>
</reference>
<dbReference type="OrthoDB" id="2293at2"/>
<keyword evidence="13" id="KW-1185">Reference proteome</keyword>
<keyword evidence="7 9" id="KW-0299">Galactose metabolism</keyword>
<dbReference type="HAMAP" id="MF_00571">
    <property type="entry name" value="GalP_UDP_trans"/>
    <property type="match status" value="1"/>
</dbReference>
<name>A0A1Y4DCC6_9BACT</name>
<dbReference type="InterPro" id="IPR005849">
    <property type="entry name" value="GalP_Utransf_N"/>
</dbReference>
<dbReference type="Proteomes" id="UP000196368">
    <property type="component" value="Unassembled WGS sequence"/>
</dbReference>
<evidence type="ECO:0000256" key="9">
    <source>
        <dbReference type="HAMAP-Rule" id="MF_00571"/>
    </source>
</evidence>
<dbReference type="InterPro" id="IPR023425">
    <property type="entry name" value="GalP_uridyl_Trfase_II_CS"/>
</dbReference>
<dbReference type="EMBL" id="NFJD01000003">
    <property type="protein sequence ID" value="OUO56525.1"/>
    <property type="molecule type" value="Genomic_DNA"/>
</dbReference>
<comment type="similarity">
    <text evidence="3 9">Belongs to the galactose-1-phosphate uridylyltransferase type 2 family.</text>
</comment>
<dbReference type="UniPathway" id="UPA00214"/>
<evidence type="ECO:0000256" key="2">
    <source>
        <dbReference type="ARBA" id="ARBA00004496"/>
    </source>
</evidence>
<comment type="catalytic activity">
    <reaction evidence="1 9">
        <text>alpha-D-galactose 1-phosphate + UDP-alpha-D-glucose = alpha-D-glucose 1-phosphate + UDP-alpha-D-galactose</text>
        <dbReference type="Rhea" id="RHEA:13989"/>
        <dbReference type="ChEBI" id="CHEBI:58336"/>
        <dbReference type="ChEBI" id="CHEBI:58601"/>
        <dbReference type="ChEBI" id="CHEBI:58885"/>
        <dbReference type="ChEBI" id="CHEBI:66914"/>
        <dbReference type="EC" id="2.7.7.12"/>
    </reaction>
</comment>
<dbReference type="Pfam" id="PF02744">
    <property type="entry name" value="GalP_UDP_tr_C"/>
    <property type="match status" value="1"/>
</dbReference>
<feature type="domain" description="Galactose-1-phosphate uridyl transferase C-terminal" evidence="11">
    <location>
        <begin position="252"/>
        <end position="438"/>
    </location>
</feature>
<dbReference type="NCBIfam" id="TIGR01239">
    <property type="entry name" value="galT_2"/>
    <property type="match status" value="1"/>
</dbReference>
<evidence type="ECO:0000259" key="10">
    <source>
        <dbReference type="Pfam" id="PF01087"/>
    </source>
</evidence>
<evidence type="ECO:0000256" key="7">
    <source>
        <dbReference type="ARBA" id="ARBA00023144"/>
    </source>
</evidence>
<sequence length="501" mass="57090">MDINLLIDQLIAFAVNEKLLPARDRAWAVNQLLDILHLSDYTPSGFSGKTPPYPCEILKNICDWAAQQGFISPDTVTMRDLFDTKLMGVFARQPSAVTDEFFALYKKSPKAATDKFYHDARALDYIRTERVAKNLAWKARTPYGSLDITINMSKPEKDPKDIAAALTVKASSYPPCLLCKENEGYAGRVNHPARQNLRLVPLDLLKDGKPWYLQYSPYVYYNEHCIFLSDRHEPMKLTRKSFERLLNFVDFLPHYFIGSNADLPIVGGSILTHDHFQGGRYVFAMEKAPVEQTFKLKKFPRVKAGIVKWPMSVIRLNGSKKDLIEAGEYILKKWRTYSDPKADILAKTGDTPHNTVTPIARRRGKAFELDIVLRNNRTTEEFPMGIFHPHAEVHHIKKENIGLIEVMGLAVLPARLAKELKALEAPLIKKDLAAIWKDESLSKHAPWAEELLKKYAFTARNTAEILRTEVGKVFARVLEYAGVYKRTPEGKAAFERFIKKL</sequence>
<protein>
    <recommendedName>
        <fullName evidence="9">Galactose-1-phosphate uridylyltransferase</fullName>
        <shortName evidence="9">Gal-1-P uridylyltransferase</shortName>
        <ecNumber evidence="9">2.7.7.12</ecNumber>
    </recommendedName>
    <alternativeName>
        <fullName evidence="9">UDP-glucose--hexose-1-phosphate uridylyltransferase</fullName>
    </alternativeName>
</protein>
<dbReference type="NCBIfam" id="NF003629">
    <property type="entry name" value="PRK05270.1-2"/>
    <property type="match status" value="1"/>
</dbReference>
<dbReference type="GO" id="GO:0005737">
    <property type="term" value="C:cytoplasm"/>
    <property type="evidence" value="ECO:0007669"/>
    <property type="project" value="UniProtKB-SubCell"/>
</dbReference>
<feature type="domain" description="Galactose-1-phosphate uridyl transferase N-terminal" evidence="10">
    <location>
        <begin position="54"/>
        <end position="234"/>
    </location>
</feature>
<organism evidence="12 13">
    <name type="scientific">Candidatus Avelusimicrobium gallicola</name>
    <dbReference type="NCBI Taxonomy" id="2562704"/>
    <lineage>
        <taxon>Bacteria</taxon>
        <taxon>Pseudomonadati</taxon>
        <taxon>Elusimicrobiota</taxon>
        <taxon>Elusimicrobia</taxon>
        <taxon>Elusimicrobiales</taxon>
        <taxon>Elusimicrobiaceae</taxon>
        <taxon>Candidatus Avelusimicrobium</taxon>
    </lineage>
</organism>
<comment type="pathway">
    <text evidence="9">Carbohydrate metabolism; galactose metabolism.</text>
</comment>
<keyword evidence="6 9" id="KW-0548">Nucleotidyltransferase</keyword>
<evidence type="ECO:0000313" key="12">
    <source>
        <dbReference type="EMBL" id="OUO56525.1"/>
    </source>
</evidence>
<evidence type="ECO:0000256" key="1">
    <source>
        <dbReference type="ARBA" id="ARBA00001107"/>
    </source>
</evidence>
<evidence type="ECO:0000256" key="5">
    <source>
        <dbReference type="ARBA" id="ARBA00022679"/>
    </source>
</evidence>
<dbReference type="InterPro" id="IPR005850">
    <property type="entry name" value="GalP_Utransf_C"/>
</dbReference>
<dbReference type="EC" id="2.7.7.12" evidence="9"/>
<proteinExistence type="inferred from homology"/>
<evidence type="ECO:0000256" key="6">
    <source>
        <dbReference type="ARBA" id="ARBA00022695"/>
    </source>
</evidence>
<accession>A0A1Y4DCC6</accession>
<evidence type="ECO:0000256" key="3">
    <source>
        <dbReference type="ARBA" id="ARBA00008706"/>
    </source>
</evidence>
<dbReference type="AlphaFoldDB" id="A0A1Y4DCC6"/>
<keyword evidence="8 9" id="KW-0119">Carbohydrate metabolism</keyword>
<dbReference type="PANTHER" id="PTHR39191:SF1">
    <property type="entry name" value="DUF4922 DOMAIN-CONTAINING PROTEIN"/>
    <property type="match status" value="1"/>
</dbReference>